<organism evidence="9 10">
    <name type="scientific">Stegodyphus mimosarum</name>
    <name type="common">African social velvet spider</name>
    <dbReference type="NCBI Taxonomy" id="407821"/>
    <lineage>
        <taxon>Eukaryota</taxon>
        <taxon>Metazoa</taxon>
        <taxon>Ecdysozoa</taxon>
        <taxon>Arthropoda</taxon>
        <taxon>Chelicerata</taxon>
        <taxon>Arachnida</taxon>
        <taxon>Araneae</taxon>
        <taxon>Araneomorphae</taxon>
        <taxon>Entelegynae</taxon>
        <taxon>Eresoidea</taxon>
        <taxon>Eresidae</taxon>
        <taxon>Stegodyphus</taxon>
    </lineage>
</organism>
<feature type="transmembrane region" description="Helical" evidence="6">
    <location>
        <begin position="287"/>
        <end position="304"/>
    </location>
</feature>
<evidence type="ECO:0000256" key="6">
    <source>
        <dbReference type="RuleBase" id="RU363132"/>
    </source>
</evidence>
<dbReference type="Pfam" id="PF02453">
    <property type="entry name" value="Reticulon"/>
    <property type="match status" value="1"/>
</dbReference>
<dbReference type="OMA" id="ECPFSPG"/>
<keyword evidence="3 6" id="KW-0256">Endoplasmic reticulum</keyword>
<accession>A0A087UK55</accession>
<evidence type="ECO:0000256" key="3">
    <source>
        <dbReference type="ARBA" id="ARBA00022824"/>
    </source>
</evidence>
<keyword evidence="4 6" id="KW-1133">Transmembrane helix</keyword>
<feature type="non-terminal residue" evidence="9">
    <location>
        <position position="438"/>
    </location>
</feature>
<proteinExistence type="predicted"/>
<feature type="region of interest" description="Disordered" evidence="7">
    <location>
        <begin position="71"/>
        <end position="125"/>
    </location>
</feature>
<dbReference type="OrthoDB" id="567788at2759"/>
<evidence type="ECO:0000313" key="10">
    <source>
        <dbReference type="Proteomes" id="UP000054359"/>
    </source>
</evidence>
<protein>
    <recommendedName>
        <fullName evidence="6">Reticulon-like protein</fullName>
    </recommendedName>
</protein>
<evidence type="ECO:0000256" key="5">
    <source>
        <dbReference type="ARBA" id="ARBA00023136"/>
    </source>
</evidence>
<evidence type="ECO:0000256" key="1">
    <source>
        <dbReference type="ARBA" id="ARBA00004477"/>
    </source>
</evidence>
<feature type="transmembrane region" description="Helical" evidence="6">
    <location>
        <begin position="368"/>
        <end position="396"/>
    </location>
</feature>
<evidence type="ECO:0000256" key="4">
    <source>
        <dbReference type="ARBA" id="ARBA00022989"/>
    </source>
</evidence>
<keyword evidence="10" id="KW-1185">Reference proteome</keyword>
<feature type="domain" description="Reticulon" evidence="8">
    <location>
        <begin position="252"/>
        <end position="438"/>
    </location>
</feature>
<dbReference type="PROSITE" id="PS50845">
    <property type="entry name" value="RETICULON"/>
    <property type="match status" value="1"/>
</dbReference>
<keyword evidence="5 6" id="KW-0472">Membrane</keyword>
<feature type="region of interest" description="Disordered" evidence="7">
    <location>
        <begin position="1"/>
        <end position="25"/>
    </location>
</feature>
<dbReference type="PANTHER" id="PTHR45799">
    <property type="entry name" value="RETICULON-LIKE PROTEIN"/>
    <property type="match status" value="1"/>
</dbReference>
<sequence>MEEIKTSAFMSTEEEPLTSQYNFGNEKPLLDMEGFETLESSKNINELDTDLTKNPIDDTIGNFQSGLVSTTRPLVTSNDEDITESSKSISPTQTTSNLPDFTNVDKSSSLIGSSADTKVEDSYRDSVSELQRSSGDRLLIDVDEQHGDDSDLLISSTKDRGNTPVSFDKVHESEVVETLPKVEDLKIGTKPKADTDNYQSGIRAYEPAAQPAVKSEVAMESETVGNASKTSEAECPFSPGAWFNPEKLHPVVAEYIYWRDPKKSGIVFGATLVLLLSLKYFSFISVAAYLTLALLFVTISFRIYKNILQAVQKSNEGHPFKEYLEVDITLSQDKVSETVETLIHHVNCVTGKLRSLVLVEDLFDTLKLLVLAWCMTYVGAWFNGLTLIIIAFVSVFTLPKVYETNKAQIDVYAELVRTKGKEMIEMVNAKMPLGKKKK</sequence>
<dbReference type="PANTHER" id="PTHR45799:SF2">
    <property type="entry name" value="RETICULON-LIKE PROTEIN"/>
    <property type="match status" value="1"/>
</dbReference>
<dbReference type="GO" id="GO:0030424">
    <property type="term" value="C:axon"/>
    <property type="evidence" value="ECO:0007669"/>
    <property type="project" value="TreeGrafter"/>
</dbReference>
<dbReference type="AlphaFoldDB" id="A0A087UK55"/>
<gene>
    <name evidence="9" type="ORF">X975_04530</name>
</gene>
<evidence type="ECO:0000313" key="9">
    <source>
        <dbReference type="EMBL" id="KFM77744.1"/>
    </source>
</evidence>
<dbReference type="EMBL" id="KK120198">
    <property type="protein sequence ID" value="KFM77744.1"/>
    <property type="molecule type" value="Genomic_DNA"/>
</dbReference>
<comment type="subcellular location">
    <subcellularLocation>
        <location evidence="1 6">Endoplasmic reticulum membrane</location>
        <topology evidence="1 6">Multi-pass membrane protein</topology>
    </subcellularLocation>
</comment>
<dbReference type="Proteomes" id="UP000054359">
    <property type="component" value="Unassembled WGS sequence"/>
</dbReference>
<name>A0A087UK55_STEMI</name>
<evidence type="ECO:0000256" key="2">
    <source>
        <dbReference type="ARBA" id="ARBA00022692"/>
    </source>
</evidence>
<feature type="compositionally biased region" description="Polar residues" evidence="7">
    <location>
        <begin position="85"/>
        <end position="116"/>
    </location>
</feature>
<dbReference type="Gene3D" id="1.20.5.2480">
    <property type="match status" value="1"/>
</dbReference>
<dbReference type="STRING" id="407821.A0A087UK55"/>
<reference evidence="9 10" key="1">
    <citation type="submission" date="2013-11" db="EMBL/GenBank/DDBJ databases">
        <title>Genome sequencing of Stegodyphus mimosarum.</title>
        <authorList>
            <person name="Bechsgaard J."/>
        </authorList>
    </citation>
    <scope>NUCLEOTIDE SEQUENCE [LARGE SCALE GENOMIC DNA]</scope>
</reference>
<dbReference type="InterPro" id="IPR046964">
    <property type="entry name" value="RTN1-4"/>
</dbReference>
<keyword evidence="2 6" id="KW-0812">Transmembrane</keyword>
<evidence type="ECO:0000259" key="8">
    <source>
        <dbReference type="PROSITE" id="PS50845"/>
    </source>
</evidence>
<evidence type="ECO:0000256" key="7">
    <source>
        <dbReference type="SAM" id="MobiDB-lite"/>
    </source>
</evidence>
<dbReference type="InterPro" id="IPR003388">
    <property type="entry name" value="Reticulon"/>
</dbReference>
<dbReference type="GO" id="GO:0005789">
    <property type="term" value="C:endoplasmic reticulum membrane"/>
    <property type="evidence" value="ECO:0007669"/>
    <property type="project" value="UniProtKB-SubCell"/>
</dbReference>